<name>A0A212EHW8_DANPL</name>
<protein>
    <submittedName>
        <fullName evidence="2">TRAS3 protein</fullName>
    </submittedName>
</protein>
<feature type="non-terminal residue" evidence="2">
    <location>
        <position position="1"/>
    </location>
</feature>
<organism evidence="2 3">
    <name type="scientific">Danaus plexippus plexippus</name>
    <dbReference type="NCBI Taxonomy" id="278856"/>
    <lineage>
        <taxon>Eukaryota</taxon>
        <taxon>Metazoa</taxon>
        <taxon>Ecdysozoa</taxon>
        <taxon>Arthropoda</taxon>
        <taxon>Hexapoda</taxon>
        <taxon>Insecta</taxon>
        <taxon>Pterygota</taxon>
        <taxon>Neoptera</taxon>
        <taxon>Endopterygota</taxon>
        <taxon>Lepidoptera</taxon>
        <taxon>Glossata</taxon>
        <taxon>Ditrysia</taxon>
        <taxon>Papilionoidea</taxon>
        <taxon>Nymphalidae</taxon>
        <taxon>Danainae</taxon>
        <taxon>Danaini</taxon>
        <taxon>Danaina</taxon>
        <taxon>Danaus</taxon>
        <taxon>Danaus</taxon>
    </lineage>
</organism>
<evidence type="ECO:0000313" key="2">
    <source>
        <dbReference type="EMBL" id="OWR41060.1"/>
    </source>
</evidence>
<proteinExistence type="predicted"/>
<evidence type="ECO:0000313" key="3">
    <source>
        <dbReference type="Proteomes" id="UP000007151"/>
    </source>
</evidence>
<gene>
    <name evidence="2" type="ORF">KGM_212067B</name>
</gene>
<evidence type="ECO:0000256" key="1">
    <source>
        <dbReference type="SAM" id="MobiDB-lite"/>
    </source>
</evidence>
<accession>A0A212EHW8</accession>
<feature type="compositionally biased region" description="Polar residues" evidence="1">
    <location>
        <begin position="19"/>
        <end position="37"/>
    </location>
</feature>
<feature type="region of interest" description="Disordered" evidence="1">
    <location>
        <begin position="19"/>
        <end position="43"/>
    </location>
</feature>
<reference evidence="2 3" key="1">
    <citation type="journal article" date="2011" name="Cell">
        <title>The monarch butterfly genome yields insights into long-distance migration.</title>
        <authorList>
            <person name="Zhan S."/>
            <person name="Merlin C."/>
            <person name="Boore J.L."/>
            <person name="Reppert S.M."/>
        </authorList>
    </citation>
    <scope>NUCLEOTIDE SEQUENCE [LARGE SCALE GENOMIC DNA]</scope>
    <source>
        <strain evidence="2">F-2</strain>
    </source>
</reference>
<dbReference type="EMBL" id="AGBW02014794">
    <property type="protein sequence ID" value="OWR41060.1"/>
    <property type="molecule type" value="Genomic_DNA"/>
</dbReference>
<dbReference type="InParanoid" id="A0A212EHW8"/>
<keyword evidence="3" id="KW-1185">Reference proteome</keyword>
<dbReference type="KEGG" id="dpl:KGM_212067B"/>
<comment type="caution">
    <text evidence="2">The sequence shown here is derived from an EMBL/GenBank/DDBJ whole genome shotgun (WGS) entry which is preliminary data.</text>
</comment>
<sequence length="108" mass="12408">APLNINLEEDLEKLFFPENTTSITETNQADTTENAQESTEDFQQKLNEPDRVDLSPVMPSEQSLTFVLYNESEKTLHTDSNPIPLNKILERRKDNVMRARKLTSSNLQ</sequence>
<dbReference type="AlphaFoldDB" id="A0A212EHW8"/>
<dbReference type="Proteomes" id="UP000007151">
    <property type="component" value="Unassembled WGS sequence"/>
</dbReference>